<dbReference type="EMBL" id="UYRT01000231">
    <property type="protein sequence ID" value="VDK27782.1"/>
    <property type="molecule type" value="Genomic_DNA"/>
</dbReference>
<evidence type="ECO:0000313" key="4">
    <source>
        <dbReference type="WBParaSite" id="GPUH_0000028901-mRNA-1"/>
    </source>
</evidence>
<dbReference type="AlphaFoldDB" id="A0A183CUZ9"/>
<gene>
    <name evidence="2" type="ORF">GPUH_LOCUS290</name>
</gene>
<name>A0A183CUZ9_9BILA</name>
<keyword evidence="1" id="KW-1133">Transmembrane helix</keyword>
<proteinExistence type="predicted"/>
<keyword evidence="1" id="KW-0472">Membrane</keyword>
<reference evidence="2 3" key="2">
    <citation type="submission" date="2018-11" db="EMBL/GenBank/DDBJ databases">
        <authorList>
            <consortium name="Pathogen Informatics"/>
        </authorList>
    </citation>
    <scope>NUCLEOTIDE SEQUENCE [LARGE SCALE GENOMIC DNA]</scope>
</reference>
<protein>
    <submittedName>
        <fullName evidence="2 4">Uncharacterized protein</fullName>
    </submittedName>
</protein>
<accession>A0A183CUZ9</accession>
<evidence type="ECO:0000313" key="2">
    <source>
        <dbReference type="EMBL" id="VDK27782.1"/>
    </source>
</evidence>
<evidence type="ECO:0000313" key="3">
    <source>
        <dbReference type="Proteomes" id="UP000271098"/>
    </source>
</evidence>
<keyword evidence="3" id="KW-1185">Reference proteome</keyword>
<keyword evidence="1" id="KW-0812">Transmembrane</keyword>
<dbReference type="WBParaSite" id="GPUH_0000028901-mRNA-1">
    <property type="protein sequence ID" value="GPUH_0000028901-mRNA-1"/>
    <property type="gene ID" value="GPUH_0000028901"/>
</dbReference>
<sequence>MEDGAEQPDPSTVVWRSVGVPEEAAAARIRERVRARRSAQRRRFYWRMGRRVFICTAAFACTVFAFHLLLKSPTLIIETFLNALR</sequence>
<evidence type="ECO:0000256" key="1">
    <source>
        <dbReference type="SAM" id="Phobius"/>
    </source>
</evidence>
<feature type="transmembrane region" description="Helical" evidence="1">
    <location>
        <begin position="51"/>
        <end position="70"/>
    </location>
</feature>
<reference evidence="4" key="1">
    <citation type="submission" date="2016-06" db="UniProtKB">
        <authorList>
            <consortium name="WormBaseParasite"/>
        </authorList>
    </citation>
    <scope>IDENTIFICATION</scope>
</reference>
<organism evidence="4">
    <name type="scientific">Gongylonema pulchrum</name>
    <dbReference type="NCBI Taxonomy" id="637853"/>
    <lineage>
        <taxon>Eukaryota</taxon>
        <taxon>Metazoa</taxon>
        <taxon>Ecdysozoa</taxon>
        <taxon>Nematoda</taxon>
        <taxon>Chromadorea</taxon>
        <taxon>Rhabditida</taxon>
        <taxon>Spirurina</taxon>
        <taxon>Spiruromorpha</taxon>
        <taxon>Spiruroidea</taxon>
        <taxon>Gongylonematidae</taxon>
        <taxon>Gongylonema</taxon>
    </lineage>
</organism>
<dbReference type="Proteomes" id="UP000271098">
    <property type="component" value="Unassembled WGS sequence"/>
</dbReference>